<dbReference type="Proteomes" id="UP001595476">
    <property type="component" value="Unassembled WGS sequence"/>
</dbReference>
<accession>A0ABV7HLN6</accession>
<sequence length="117" mass="13457">MNDIQRKFDRLERKQKLLKALPVFLISGIFALCIYAVSKQQIEQGRDVVGHVIGSTVHFTEEGNKTKLQVQTDKGAFWVSLPRGIELKRQGEVALHEMELESGRVKYDFLHYQKPDS</sequence>
<name>A0ABV7HLN6_9GAMM</name>
<organism evidence="2 3">
    <name type="scientific">Litoribrevibacter euphylliae</name>
    <dbReference type="NCBI Taxonomy" id="1834034"/>
    <lineage>
        <taxon>Bacteria</taxon>
        <taxon>Pseudomonadati</taxon>
        <taxon>Pseudomonadota</taxon>
        <taxon>Gammaproteobacteria</taxon>
        <taxon>Oceanospirillales</taxon>
        <taxon>Oceanospirillaceae</taxon>
        <taxon>Litoribrevibacter</taxon>
    </lineage>
</organism>
<dbReference type="RefSeq" id="WP_386722190.1">
    <property type="nucleotide sequence ID" value="NZ_JBHRSZ010000006.1"/>
</dbReference>
<dbReference type="EMBL" id="JBHRSZ010000006">
    <property type="protein sequence ID" value="MFC3152262.1"/>
    <property type="molecule type" value="Genomic_DNA"/>
</dbReference>
<comment type="caution">
    <text evidence="2">The sequence shown here is derived from an EMBL/GenBank/DDBJ whole genome shotgun (WGS) entry which is preliminary data.</text>
</comment>
<keyword evidence="1" id="KW-0472">Membrane</keyword>
<evidence type="ECO:0000313" key="3">
    <source>
        <dbReference type="Proteomes" id="UP001595476"/>
    </source>
</evidence>
<evidence type="ECO:0000256" key="1">
    <source>
        <dbReference type="SAM" id="Phobius"/>
    </source>
</evidence>
<gene>
    <name evidence="2" type="ORF">ACFOEK_14600</name>
</gene>
<proteinExistence type="predicted"/>
<evidence type="ECO:0000313" key="2">
    <source>
        <dbReference type="EMBL" id="MFC3152262.1"/>
    </source>
</evidence>
<feature type="transmembrane region" description="Helical" evidence="1">
    <location>
        <begin position="20"/>
        <end position="38"/>
    </location>
</feature>
<keyword evidence="1" id="KW-1133">Transmembrane helix</keyword>
<protein>
    <submittedName>
        <fullName evidence="2">Uncharacterized protein</fullName>
    </submittedName>
</protein>
<keyword evidence="1" id="KW-0812">Transmembrane</keyword>
<keyword evidence="3" id="KW-1185">Reference proteome</keyword>
<reference evidence="3" key="1">
    <citation type="journal article" date="2019" name="Int. J. Syst. Evol. Microbiol.">
        <title>The Global Catalogue of Microorganisms (GCM) 10K type strain sequencing project: providing services to taxonomists for standard genome sequencing and annotation.</title>
        <authorList>
            <consortium name="The Broad Institute Genomics Platform"/>
            <consortium name="The Broad Institute Genome Sequencing Center for Infectious Disease"/>
            <person name="Wu L."/>
            <person name="Ma J."/>
        </authorList>
    </citation>
    <scope>NUCLEOTIDE SEQUENCE [LARGE SCALE GENOMIC DNA]</scope>
    <source>
        <strain evidence="3">KCTC 52438</strain>
    </source>
</reference>